<dbReference type="PANTHER" id="PTHR46969">
    <property type="entry name" value="BIFUNCTIONAL PROTEIN HLDE"/>
    <property type="match status" value="1"/>
</dbReference>
<reference evidence="4 5" key="1">
    <citation type="journal article" date="2015" name="Microbiome">
        <title>Genomic resolution of linkages in carbon, nitrogen, and sulfur cycling among widespread estuary sediment bacteria.</title>
        <authorList>
            <person name="Baker B.J."/>
            <person name="Lazar C.S."/>
            <person name="Teske A.P."/>
            <person name="Dick G.J."/>
        </authorList>
    </citation>
    <scope>NUCLEOTIDE SEQUENCE [LARGE SCALE GENOMIC DNA]</scope>
    <source>
        <strain evidence="4">DG_24</strain>
    </source>
</reference>
<feature type="domain" description="Carbohydrate kinase PfkB" evidence="3">
    <location>
        <begin position="12"/>
        <end position="316"/>
    </location>
</feature>
<evidence type="ECO:0000313" key="4">
    <source>
        <dbReference type="EMBL" id="KPJ52998.1"/>
    </source>
</evidence>
<dbReference type="InterPro" id="IPR029056">
    <property type="entry name" value="Ribokinase-like"/>
</dbReference>
<keyword evidence="1" id="KW-0808">Transferase</keyword>
<dbReference type="PATRIC" id="fig|1703770.3.peg.1041"/>
<dbReference type="GO" id="GO:0005829">
    <property type="term" value="C:cytosol"/>
    <property type="evidence" value="ECO:0007669"/>
    <property type="project" value="TreeGrafter"/>
</dbReference>
<protein>
    <recommendedName>
        <fullName evidence="3">Carbohydrate kinase PfkB domain-containing protein</fullName>
    </recommendedName>
</protein>
<keyword evidence="2" id="KW-0418">Kinase</keyword>
<gene>
    <name evidence="4" type="ORF">AMJ39_06210</name>
</gene>
<organism evidence="4 5">
    <name type="scientific">candidate division TA06 bacterium DG_24</name>
    <dbReference type="NCBI Taxonomy" id="1703770"/>
    <lineage>
        <taxon>Bacteria</taxon>
        <taxon>Bacteria division TA06</taxon>
    </lineage>
</organism>
<dbReference type="Gene3D" id="3.40.1190.20">
    <property type="match status" value="1"/>
</dbReference>
<comment type="caution">
    <text evidence="4">The sequence shown here is derived from an EMBL/GenBank/DDBJ whole genome shotgun (WGS) entry which is preliminary data.</text>
</comment>
<proteinExistence type="predicted"/>
<dbReference type="GO" id="GO:0033785">
    <property type="term" value="F:heptose 7-phosphate kinase activity"/>
    <property type="evidence" value="ECO:0007669"/>
    <property type="project" value="TreeGrafter"/>
</dbReference>
<evidence type="ECO:0000259" key="3">
    <source>
        <dbReference type="Pfam" id="PF00294"/>
    </source>
</evidence>
<dbReference type="EMBL" id="LIZS01000033">
    <property type="protein sequence ID" value="KPJ52998.1"/>
    <property type="molecule type" value="Genomic_DNA"/>
</dbReference>
<dbReference type="AlphaFoldDB" id="A0A0S7WS65"/>
<dbReference type="STRING" id="1703770.AMJ39_06210"/>
<accession>A0A0S7WS65</accession>
<evidence type="ECO:0000256" key="2">
    <source>
        <dbReference type="ARBA" id="ARBA00022777"/>
    </source>
</evidence>
<dbReference type="Pfam" id="PF00294">
    <property type="entry name" value="PfkB"/>
    <property type="match status" value="1"/>
</dbReference>
<dbReference type="InterPro" id="IPR011913">
    <property type="entry name" value="RfaE_dom_I"/>
</dbReference>
<dbReference type="InterPro" id="IPR011611">
    <property type="entry name" value="PfkB_dom"/>
</dbReference>
<dbReference type="GO" id="GO:0016773">
    <property type="term" value="F:phosphotransferase activity, alcohol group as acceptor"/>
    <property type="evidence" value="ECO:0007669"/>
    <property type="project" value="InterPro"/>
</dbReference>
<sequence>MDSLVRRFAGRKILIVGDIIADEYISGTSSRISREAPVLVLKFHSEHVRPGGAGNAAANVSSLGGTPLLVGVLGQDRVGDEVRQWFTHAGISTDYLLTRDGAETTRKTRIMAGGHHTSKQQVIRIDRDQSPEIDRELESEICDRLEHLLPEADGVIISDYGHGVLAERVRRSALDLAVHHRKVVCVDSRHDIRSFRGATLATPNEEEMEEACGHPVDRDDDLRRGGQSLRKELALDALIVTRGRLGLTLFESSGNVEHYPIYGSDEVADVTGAGDTVAAVAALSLGAGGSFREAAYLANLAGGIVVMKRGAATLSPAELLAATEAAERWDERTE</sequence>
<dbReference type="CDD" id="cd01172">
    <property type="entry name" value="RfaE_like"/>
    <property type="match status" value="1"/>
</dbReference>
<name>A0A0S7WS65_UNCT6</name>
<dbReference type="GO" id="GO:0033786">
    <property type="term" value="F:heptose-1-phosphate adenylyltransferase activity"/>
    <property type="evidence" value="ECO:0007669"/>
    <property type="project" value="TreeGrafter"/>
</dbReference>
<evidence type="ECO:0000256" key="1">
    <source>
        <dbReference type="ARBA" id="ARBA00022679"/>
    </source>
</evidence>
<dbReference type="PANTHER" id="PTHR46969:SF1">
    <property type="entry name" value="BIFUNCTIONAL PROTEIN HLDE"/>
    <property type="match status" value="1"/>
</dbReference>
<evidence type="ECO:0000313" key="5">
    <source>
        <dbReference type="Proteomes" id="UP000052008"/>
    </source>
</evidence>
<dbReference type="Proteomes" id="UP000052008">
    <property type="component" value="Unassembled WGS sequence"/>
</dbReference>
<dbReference type="SUPFAM" id="SSF53613">
    <property type="entry name" value="Ribokinase-like"/>
    <property type="match status" value="1"/>
</dbReference>